<dbReference type="EMBL" id="AAFI02000100">
    <property type="protein sequence ID" value="EAL63739.1"/>
    <property type="molecule type" value="Genomic_DNA"/>
</dbReference>
<evidence type="ECO:0000313" key="1">
    <source>
        <dbReference type="EMBL" id="EAL63739.1"/>
    </source>
</evidence>
<dbReference type="eggNOG" id="ENOG502RF8V">
    <property type="taxonomic scope" value="Eukaryota"/>
</dbReference>
<evidence type="ECO:0000313" key="2">
    <source>
        <dbReference type="Proteomes" id="UP000002195"/>
    </source>
</evidence>
<dbReference type="AlphaFoldDB" id="Q54KH4"/>
<dbReference type="VEuPathDB" id="AmoebaDB:DDB_G0287343"/>
<protein>
    <submittedName>
        <fullName evidence="1">Uncharacterized protein</fullName>
    </submittedName>
</protein>
<dbReference type="GeneID" id="8626080"/>
<reference evidence="1 2" key="1">
    <citation type="journal article" date="2005" name="Nature">
        <title>The genome of the social amoeba Dictyostelium discoideum.</title>
        <authorList>
            <consortium name="The Dictyostelium discoideum Sequencing Consortium"/>
            <person name="Eichinger L."/>
            <person name="Pachebat J.A."/>
            <person name="Glockner G."/>
            <person name="Rajandream M.A."/>
            <person name="Sucgang R."/>
            <person name="Berriman M."/>
            <person name="Song J."/>
            <person name="Olsen R."/>
            <person name="Szafranski K."/>
            <person name="Xu Q."/>
            <person name="Tunggal B."/>
            <person name="Kummerfeld S."/>
            <person name="Madera M."/>
            <person name="Konfortov B.A."/>
            <person name="Rivero F."/>
            <person name="Bankier A.T."/>
            <person name="Lehmann R."/>
            <person name="Hamlin N."/>
            <person name="Davies R."/>
            <person name="Gaudet P."/>
            <person name="Fey P."/>
            <person name="Pilcher K."/>
            <person name="Chen G."/>
            <person name="Saunders D."/>
            <person name="Sodergren E."/>
            <person name="Davis P."/>
            <person name="Kerhornou A."/>
            <person name="Nie X."/>
            <person name="Hall N."/>
            <person name="Anjard C."/>
            <person name="Hemphill L."/>
            <person name="Bason N."/>
            <person name="Farbrother P."/>
            <person name="Desany B."/>
            <person name="Just E."/>
            <person name="Morio T."/>
            <person name="Rost R."/>
            <person name="Churcher C."/>
            <person name="Cooper J."/>
            <person name="Haydock S."/>
            <person name="van Driessche N."/>
            <person name="Cronin A."/>
            <person name="Goodhead I."/>
            <person name="Muzny D."/>
            <person name="Mourier T."/>
            <person name="Pain A."/>
            <person name="Lu M."/>
            <person name="Harper D."/>
            <person name="Lindsay R."/>
            <person name="Hauser H."/>
            <person name="James K."/>
            <person name="Quiles M."/>
            <person name="Madan Babu M."/>
            <person name="Saito T."/>
            <person name="Buchrieser C."/>
            <person name="Wardroper A."/>
            <person name="Felder M."/>
            <person name="Thangavelu M."/>
            <person name="Johnson D."/>
            <person name="Knights A."/>
            <person name="Loulseged H."/>
            <person name="Mungall K."/>
            <person name="Oliver K."/>
            <person name="Price C."/>
            <person name="Quail M.A."/>
            <person name="Urushihara H."/>
            <person name="Hernandez J."/>
            <person name="Rabbinowitsch E."/>
            <person name="Steffen D."/>
            <person name="Sanders M."/>
            <person name="Ma J."/>
            <person name="Kohara Y."/>
            <person name="Sharp S."/>
            <person name="Simmonds M."/>
            <person name="Spiegler S."/>
            <person name="Tivey A."/>
            <person name="Sugano S."/>
            <person name="White B."/>
            <person name="Walker D."/>
            <person name="Woodward J."/>
            <person name="Winckler T."/>
            <person name="Tanaka Y."/>
            <person name="Shaulsky G."/>
            <person name="Schleicher M."/>
            <person name="Weinstock G."/>
            <person name="Rosenthal A."/>
            <person name="Cox E.C."/>
            <person name="Chisholm R.L."/>
            <person name="Gibbs R."/>
            <person name="Loomis W.F."/>
            <person name="Platzer M."/>
            <person name="Kay R.R."/>
            <person name="Williams J."/>
            <person name="Dear P.H."/>
            <person name="Noegel A.A."/>
            <person name="Barrell B."/>
            <person name="Kuspa A."/>
        </authorList>
    </citation>
    <scope>NUCLEOTIDE SEQUENCE [LARGE SCALE GENOMIC DNA]</scope>
    <source>
        <strain evidence="1 2">AX4</strain>
    </source>
</reference>
<dbReference type="PANTHER" id="PTHR35506">
    <property type="entry name" value="OS02G0135600 PROTEIN"/>
    <property type="match status" value="1"/>
</dbReference>
<accession>Q54KH4</accession>
<dbReference type="KEGG" id="ddi:DDB_G0287343"/>
<dbReference type="OMA" id="CESEFIN"/>
<name>Q54KH4_DICDI</name>
<dbReference type="dictyBase" id="DDB_G0287343"/>
<gene>
    <name evidence="1" type="ORF">DDB_G0287343</name>
</gene>
<dbReference type="PANTHER" id="PTHR35506:SF1">
    <property type="entry name" value="OS02G0135600 PROTEIN"/>
    <property type="match status" value="1"/>
</dbReference>
<comment type="caution">
    <text evidence="1">The sequence shown here is derived from an EMBL/GenBank/DDBJ whole genome shotgun (WGS) entry which is preliminary data.</text>
</comment>
<dbReference type="HOGENOM" id="CLU_1002645_0_0_1"/>
<dbReference type="Proteomes" id="UP000002195">
    <property type="component" value="Unassembled WGS sequence"/>
</dbReference>
<dbReference type="RefSeq" id="XP_637249.1">
    <property type="nucleotide sequence ID" value="XM_632157.1"/>
</dbReference>
<dbReference type="InParanoid" id="Q54KH4"/>
<organism evidence="1 2">
    <name type="scientific">Dictyostelium discoideum</name>
    <name type="common">Social amoeba</name>
    <dbReference type="NCBI Taxonomy" id="44689"/>
    <lineage>
        <taxon>Eukaryota</taxon>
        <taxon>Amoebozoa</taxon>
        <taxon>Evosea</taxon>
        <taxon>Eumycetozoa</taxon>
        <taxon>Dictyostelia</taxon>
        <taxon>Dictyosteliales</taxon>
        <taxon>Dictyosteliaceae</taxon>
        <taxon>Dictyostelium</taxon>
    </lineage>
</organism>
<keyword evidence="2" id="KW-1185">Reference proteome</keyword>
<sequence>MNNLQSILIWIDGVFDKEFEEKELYKDLELNTLNSIVNDGCVGQLLYSQKDTTTNKDTFGEFQELLGFKHDEKLTEQSFKEKYMDLKIKLISNIEKELCIFSDSVKLDTQKQTNQELLDTISESNEQLIMIHYQTINNSLEERRKTLFNIDLILSNLLKKNQNDGNNNKNYYINIVIGYSQTNIEIPLTAQQQQQSTNIPNWFNLPKQSYTLSNSLPYDPRLTSPLFTIHYNSIFTRKDNTKSFCESEFINGSNGKILLFQHFRELAFKLGKVPKYGA</sequence>
<proteinExistence type="predicted"/>
<dbReference type="PaxDb" id="44689-DDB0187432"/>